<accession>A0A0Q0CLT0</accession>
<dbReference type="EMBL" id="JAVCQK010000004">
    <property type="protein sequence ID" value="MFH7515760.1"/>
    <property type="molecule type" value="Genomic_DNA"/>
</dbReference>
<organism evidence="1 3">
    <name type="scientific">Pseudomonas syringae pv. tagetis</name>
    <dbReference type="NCBI Taxonomy" id="129140"/>
    <lineage>
        <taxon>Bacteria</taxon>
        <taxon>Pseudomonadati</taxon>
        <taxon>Pseudomonadota</taxon>
        <taxon>Gammaproteobacteria</taxon>
        <taxon>Pseudomonadales</taxon>
        <taxon>Pseudomonadaceae</taxon>
        <taxon>Pseudomonas</taxon>
    </lineage>
</organism>
<dbReference type="RefSeq" id="WP_147479891.1">
    <property type="nucleotide sequence ID" value="NZ_CP092923.1"/>
</dbReference>
<gene>
    <name evidence="1" type="ORF">ALO44_00526</name>
    <name evidence="2" type="ORF">RA271_11270</name>
</gene>
<reference evidence="1 3" key="1">
    <citation type="submission" date="2015-09" db="EMBL/GenBank/DDBJ databases">
        <title>Genome announcement of multiple Pseudomonas syringae strains.</title>
        <authorList>
            <person name="Thakur S."/>
            <person name="Wang P.W."/>
            <person name="Gong Y."/>
            <person name="Weir B.S."/>
            <person name="Guttman D.S."/>
        </authorList>
    </citation>
    <scope>NUCLEOTIDE SEQUENCE [LARGE SCALE GENOMIC DNA]</scope>
    <source>
        <strain evidence="1 3">ICMP4091</strain>
    </source>
</reference>
<dbReference type="Proteomes" id="UP001610657">
    <property type="component" value="Unassembled WGS sequence"/>
</dbReference>
<reference evidence="2 4" key="2">
    <citation type="submission" date="2023-08" db="EMBL/GenBank/DDBJ databases">
        <title>Genomic and mutational analysis of Pseudomonas syringae pv. tagetis EB037 pathogenicity on sunflower.</title>
        <authorList>
            <person name="Maul J.E."/>
        </authorList>
    </citation>
    <scope>NUCLEOTIDE SEQUENCE [LARGE SCALE GENOMIC DNA]</scope>
    <source>
        <strain evidence="2 4">EB037_T1</strain>
    </source>
</reference>
<name>A0A0Q0CLT0_9PSED</name>
<dbReference type="PATRIC" id="fig|129140.3.peg.692"/>
<dbReference type="AlphaFoldDB" id="A0A0Q0CLT0"/>
<evidence type="ECO:0000313" key="4">
    <source>
        <dbReference type="Proteomes" id="UP001610657"/>
    </source>
</evidence>
<evidence type="ECO:0000313" key="2">
    <source>
        <dbReference type="EMBL" id="MFH7515760.1"/>
    </source>
</evidence>
<evidence type="ECO:0000313" key="3">
    <source>
        <dbReference type="Proteomes" id="UP000050474"/>
    </source>
</evidence>
<evidence type="ECO:0000313" key="1">
    <source>
        <dbReference type="EMBL" id="KPY89091.1"/>
    </source>
</evidence>
<dbReference type="EMBL" id="LJRM01000029">
    <property type="protein sequence ID" value="KPY89091.1"/>
    <property type="molecule type" value="Genomic_DNA"/>
</dbReference>
<protein>
    <submittedName>
        <fullName evidence="1">Uncharacterized protein</fullName>
    </submittedName>
</protein>
<keyword evidence="4" id="KW-1185">Reference proteome</keyword>
<comment type="caution">
    <text evidence="1">The sequence shown here is derived from an EMBL/GenBank/DDBJ whole genome shotgun (WGS) entry which is preliminary data.</text>
</comment>
<dbReference type="GeneID" id="96219163"/>
<sequence length="297" mass="33399">MANDIPSTGDGGCSTGELEIYSRSPNGQFLPRLDYAKNLLRSIRVTNVQINVSNPDPTPIIDALKALPRQMLQKELSTRYHSIVDLYSHYLHLQDDGFLKEVFTLCAIDAPKFESGLSDELAAIDLKSYTHNFELQQLQPLSSLCNAYLGLLTYNFHAMTVLYPDLAKGEDVIQGHVERAIESLRGKLRQTLRPNDRIKGSLLLEAFSETNSDRFGRYLQYEDRSDSYRGIQLLVAQANINESWKSEVCFEKPSVNDDHRKLADKLIELIDSFKAMLTAKQNYRSSGGGGTGFPIET</sequence>
<proteinExistence type="predicted"/>
<dbReference type="Proteomes" id="UP000050474">
    <property type="component" value="Unassembled WGS sequence"/>
</dbReference>